<dbReference type="GO" id="GO:0015184">
    <property type="term" value="F:L-cystine transmembrane transporter activity"/>
    <property type="evidence" value="ECO:0007669"/>
    <property type="project" value="TreeGrafter"/>
</dbReference>
<organism evidence="12 13">
    <name type="scientific">Pinctada imbricata</name>
    <name type="common">Atlantic pearl-oyster</name>
    <name type="synonym">Pinctada martensii</name>
    <dbReference type="NCBI Taxonomy" id="66713"/>
    <lineage>
        <taxon>Eukaryota</taxon>
        <taxon>Metazoa</taxon>
        <taxon>Spiralia</taxon>
        <taxon>Lophotrochozoa</taxon>
        <taxon>Mollusca</taxon>
        <taxon>Bivalvia</taxon>
        <taxon>Autobranchia</taxon>
        <taxon>Pteriomorphia</taxon>
        <taxon>Pterioida</taxon>
        <taxon>Pterioidea</taxon>
        <taxon>Pteriidae</taxon>
        <taxon>Pinctada</taxon>
    </lineage>
</organism>
<dbReference type="GO" id="GO:0005765">
    <property type="term" value="C:lysosomal membrane"/>
    <property type="evidence" value="ECO:0007669"/>
    <property type="project" value="UniProtKB-SubCell"/>
</dbReference>
<keyword evidence="4 11" id="KW-0812">Transmembrane</keyword>
<dbReference type="PANTHER" id="PTHR13131">
    <property type="entry name" value="CYSTINOSIN"/>
    <property type="match status" value="1"/>
</dbReference>
<comment type="similarity">
    <text evidence="2">Belongs to the cystinosin family.</text>
</comment>
<proteinExistence type="inferred from homology"/>
<comment type="catalytic activity">
    <reaction evidence="10">
        <text>L-cystine(out) + H(+)(out) = L-cystine(in) + H(+)(in)</text>
        <dbReference type="Rhea" id="RHEA:66172"/>
        <dbReference type="ChEBI" id="CHEBI:15378"/>
        <dbReference type="ChEBI" id="CHEBI:35491"/>
    </reaction>
    <physiologicalReaction direction="left-to-right" evidence="10">
        <dbReference type="Rhea" id="RHEA:66173"/>
    </physiologicalReaction>
</comment>
<dbReference type="PANTHER" id="PTHR13131:SF5">
    <property type="entry name" value="CYSTINOSIN"/>
    <property type="match status" value="1"/>
</dbReference>
<feature type="transmembrane region" description="Helical" evidence="11">
    <location>
        <begin position="295"/>
        <end position="315"/>
    </location>
</feature>
<keyword evidence="13" id="KW-1185">Reference proteome</keyword>
<dbReference type="Pfam" id="PF04193">
    <property type="entry name" value="PQ-loop"/>
    <property type="match status" value="2"/>
</dbReference>
<evidence type="ECO:0008006" key="14">
    <source>
        <dbReference type="Google" id="ProtNLM"/>
    </source>
</evidence>
<dbReference type="GO" id="GO:0015293">
    <property type="term" value="F:symporter activity"/>
    <property type="evidence" value="ECO:0007669"/>
    <property type="project" value="UniProtKB-KW"/>
</dbReference>
<keyword evidence="3" id="KW-0813">Transport</keyword>
<dbReference type="InterPro" id="IPR006603">
    <property type="entry name" value="PQ-loop_rpt"/>
</dbReference>
<evidence type="ECO:0000256" key="5">
    <source>
        <dbReference type="ARBA" id="ARBA00022737"/>
    </source>
</evidence>
<feature type="transmembrane region" description="Helical" evidence="11">
    <location>
        <begin position="371"/>
        <end position="390"/>
    </location>
</feature>
<keyword evidence="9" id="KW-0458">Lysosome</keyword>
<comment type="subcellular location">
    <subcellularLocation>
        <location evidence="1">Lysosome membrane</location>
        <topology evidence="1">Multi-pass membrane protein</topology>
    </subcellularLocation>
</comment>
<feature type="transmembrane region" description="Helical" evidence="11">
    <location>
        <begin position="327"/>
        <end position="351"/>
    </location>
</feature>
<protein>
    <recommendedName>
        <fullName evidence="14">Cystinosin</fullName>
    </recommendedName>
</protein>
<evidence type="ECO:0000313" key="12">
    <source>
        <dbReference type="EMBL" id="KAK3092074.1"/>
    </source>
</evidence>
<evidence type="ECO:0000256" key="8">
    <source>
        <dbReference type="ARBA" id="ARBA00023136"/>
    </source>
</evidence>
<keyword evidence="6" id="KW-0769">Symport</keyword>
<evidence type="ECO:0000256" key="1">
    <source>
        <dbReference type="ARBA" id="ARBA00004155"/>
    </source>
</evidence>
<reference evidence="12" key="1">
    <citation type="submission" date="2019-08" db="EMBL/GenBank/DDBJ databases">
        <title>The improved chromosome-level genome for the pearl oyster Pinctada fucata martensii using PacBio sequencing and Hi-C.</title>
        <authorList>
            <person name="Zheng Z."/>
        </authorList>
    </citation>
    <scope>NUCLEOTIDE SEQUENCE</scope>
    <source>
        <strain evidence="12">ZZ-2019</strain>
        <tissue evidence="12">Adductor muscle</tissue>
    </source>
</reference>
<sequence length="421" mass="48086">MPELARRLAIELQCAPHHRHQIPKKTSARKGKEKRRGLLVIHHASCVTLSFSSDSLSLQIGDTKTLSLTPSDTLQAETVVSFTYQIGNDILYTEEKKLILPLKAVVIPANTSKSVQFNVTANKAGNVYLGINSSSEELEDLEDQFVKIEIVHNSVLVIVNSVIGWIYFAAWSISFYPQVFENWRRKSVIGLNFDFLAYNITGFVAYGVFNVGLYWIKSVQDQYFEEHPRGINPVQLNDVIFTLHAVFVTLITIFQCCIYDRGNQRISNVCKLLLTLAWLFIGVSLVLSLTKVITWLRYLQFFSYVKLGVTLIKYIPQAYMNYRRKSTLGWSIGNVLLDFTGGSFSLLQMFFLAYNSDDWSSLFGDPTKFGLGAFSILFDILFIVQHYCLYRKNQDYLLIREERDVLLNKESSNLSVSNTYN</sequence>
<evidence type="ECO:0000256" key="6">
    <source>
        <dbReference type="ARBA" id="ARBA00022847"/>
    </source>
</evidence>
<comment type="caution">
    <text evidence="12">The sequence shown here is derived from an EMBL/GenBank/DDBJ whole genome shotgun (WGS) entry which is preliminary data.</text>
</comment>
<evidence type="ECO:0000256" key="2">
    <source>
        <dbReference type="ARBA" id="ARBA00006855"/>
    </source>
</evidence>
<keyword evidence="8 11" id="KW-0472">Membrane</keyword>
<feature type="transmembrane region" description="Helical" evidence="11">
    <location>
        <begin position="269"/>
        <end position="289"/>
    </location>
</feature>
<keyword evidence="5" id="KW-0677">Repeat</keyword>
<dbReference type="SMART" id="SM00679">
    <property type="entry name" value="CTNS"/>
    <property type="match status" value="2"/>
</dbReference>
<accession>A0AA88Y442</accession>
<dbReference type="AlphaFoldDB" id="A0AA88Y442"/>
<name>A0AA88Y442_PINIB</name>
<evidence type="ECO:0000256" key="11">
    <source>
        <dbReference type="SAM" id="Phobius"/>
    </source>
</evidence>
<gene>
    <name evidence="12" type="ORF">FSP39_024973</name>
</gene>
<dbReference type="Proteomes" id="UP001186944">
    <property type="component" value="Unassembled WGS sequence"/>
</dbReference>
<feature type="transmembrane region" description="Helical" evidence="11">
    <location>
        <begin position="155"/>
        <end position="176"/>
    </location>
</feature>
<evidence type="ECO:0000256" key="7">
    <source>
        <dbReference type="ARBA" id="ARBA00022989"/>
    </source>
</evidence>
<dbReference type="InterPro" id="IPR005282">
    <property type="entry name" value="LC_transporter"/>
</dbReference>
<feature type="transmembrane region" description="Helical" evidence="11">
    <location>
        <begin position="236"/>
        <end position="257"/>
    </location>
</feature>
<evidence type="ECO:0000256" key="10">
    <source>
        <dbReference type="ARBA" id="ARBA00048473"/>
    </source>
</evidence>
<evidence type="ECO:0000256" key="9">
    <source>
        <dbReference type="ARBA" id="ARBA00023228"/>
    </source>
</evidence>
<evidence type="ECO:0000313" key="13">
    <source>
        <dbReference type="Proteomes" id="UP001186944"/>
    </source>
</evidence>
<feature type="transmembrane region" description="Helical" evidence="11">
    <location>
        <begin position="196"/>
        <end position="216"/>
    </location>
</feature>
<keyword evidence="7 11" id="KW-1133">Transmembrane helix</keyword>
<dbReference type="FunFam" id="1.20.1280.290:FF:000022">
    <property type="entry name" value="Cystinosin homolog"/>
    <property type="match status" value="1"/>
</dbReference>
<dbReference type="Gene3D" id="1.20.1280.290">
    <property type="match status" value="2"/>
</dbReference>
<dbReference type="EMBL" id="VSWD01000010">
    <property type="protein sequence ID" value="KAK3092074.1"/>
    <property type="molecule type" value="Genomic_DNA"/>
</dbReference>
<evidence type="ECO:0000256" key="3">
    <source>
        <dbReference type="ARBA" id="ARBA00022448"/>
    </source>
</evidence>
<evidence type="ECO:0000256" key="4">
    <source>
        <dbReference type="ARBA" id="ARBA00022692"/>
    </source>
</evidence>
<dbReference type="NCBIfam" id="TIGR00951">
    <property type="entry name" value="2A43"/>
    <property type="match status" value="1"/>
</dbReference>
<dbReference type="FunFam" id="1.20.1280.290:FF:000016">
    <property type="entry name" value="Cystinosin homolog"/>
    <property type="match status" value="1"/>
</dbReference>